<dbReference type="PANTHER" id="PTHR10938:SF0">
    <property type="entry name" value="TRANSLATION INITIATION FACTOR IF-3, MITOCHONDRIAL"/>
    <property type="match status" value="1"/>
</dbReference>
<comment type="subunit">
    <text evidence="4">Monomer.</text>
</comment>
<evidence type="ECO:0000259" key="6">
    <source>
        <dbReference type="Pfam" id="PF00707"/>
    </source>
</evidence>
<feature type="domain" description="Translation initiation factor 3 N-terminal" evidence="7">
    <location>
        <begin position="8"/>
        <end position="76"/>
    </location>
</feature>
<dbReference type="PATRIC" id="fig|1618448.3.peg.927"/>
<dbReference type="NCBIfam" id="TIGR00168">
    <property type="entry name" value="infC"/>
    <property type="match status" value="1"/>
</dbReference>
<organism evidence="8 9">
    <name type="scientific">Candidatus Gottesmanbacteria bacterium GW2011_GWB1_49_7</name>
    <dbReference type="NCBI Taxonomy" id="1618448"/>
    <lineage>
        <taxon>Bacteria</taxon>
        <taxon>Candidatus Gottesmaniibacteriota</taxon>
    </lineage>
</organism>
<dbReference type="AlphaFoldDB" id="A0A0G1VWJ6"/>
<dbReference type="Proteomes" id="UP000034588">
    <property type="component" value="Unassembled WGS sequence"/>
</dbReference>
<dbReference type="GO" id="GO:0043022">
    <property type="term" value="F:ribosome binding"/>
    <property type="evidence" value="ECO:0007669"/>
    <property type="project" value="TreeGrafter"/>
</dbReference>
<dbReference type="Gene3D" id="3.10.20.80">
    <property type="entry name" value="Translation initiation factor 3 (IF-3), N-terminal domain"/>
    <property type="match status" value="1"/>
</dbReference>
<dbReference type="EMBL" id="LCQD01000032">
    <property type="protein sequence ID" value="KKW10675.1"/>
    <property type="molecule type" value="Genomic_DNA"/>
</dbReference>
<dbReference type="GO" id="GO:0003743">
    <property type="term" value="F:translation initiation factor activity"/>
    <property type="evidence" value="ECO:0007669"/>
    <property type="project" value="UniProtKB-UniRule"/>
</dbReference>
<evidence type="ECO:0000256" key="2">
    <source>
        <dbReference type="ARBA" id="ARBA00022540"/>
    </source>
</evidence>
<feature type="domain" description="Translation initiation factor 3 C-terminal" evidence="6">
    <location>
        <begin position="83"/>
        <end position="166"/>
    </location>
</feature>
<dbReference type="InterPro" id="IPR036788">
    <property type="entry name" value="T_IF-3_C_sf"/>
</dbReference>
<dbReference type="GO" id="GO:0005737">
    <property type="term" value="C:cytoplasm"/>
    <property type="evidence" value="ECO:0007669"/>
    <property type="project" value="UniProtKB-SubCell"/>
</dbReference>
<dbReference type="InterPro" id="IPR019814">
    <property type="entry name" value="Translation_initiation_fac_3_N"/>
</dbReference>
<evidence type="ECO:0000259" key="7">
    <source>
        <dbReference type="Pfam" id="PF05198"/>
    </source>
</evidence>
<evidence type="ECO:0000256" key="4">
    <source>
        <dbReference type="HAMAP-Rule" id="MF_00080"/>
    </source>
</evidence>
<sequence>MRKPSYRTNEWIRTPELRVIDEDGKQLGVMATKVALEAARSKGLDLVEVAPSAQPPVARIINYKRWLFEREKQKGETTEKRSELKELRFRPNIGENDLRLRARRAEDFLKGGDKVKLTVVFRGREAAHPEIGLEKIRGLAETLKEFGKMEKDPVRAERGYEVTLLPIKRTVA</sequence>
<evidence type="ECO:0000313" key="8">
    <source>
        <dbReference type="EMBL" id="KKW10675.1"/>
    </source>
</evidence>
<accession>A0A0G1VWJ6</accession>
<comment type="caution">
    <text evidence="8">The sequence shown here is derived from an EMBL/GenBank/DDBJ whole genome shotgun (WGS) entry which is preliminary data.</text>
</comment>
<dbReference type="SUPFAM" id="SSF54364">
    <property type="entry name" value="Translation initiation factor IF3, N-terminal domain"/>
    <property type="match status" value="1"/>
</dbReference>
<evidence type="ECO:0000313" key="9">
    <source>
        <dbReference type="Proteomes" id="UP000034588"/>
    </source>
</evidence>
<keyword evidence="4" id="KW-0963">Cytoplasm</keyword>
<dbReference type="Pfam" id="PF05198">
    <property type="entry name" value="IF3_N"/>
    <property type="match status" value="1"/>
</dbReference>
<dbReference type="Pfam" id="PF00707">
    <property type="entry name" value="IF3_C"/>
    <property type="match status" value="1"/>
</dbReference>
<dbReference type="Gene3D" id="3.30.110.10">
    <property type="entry name" value="Translation initiation factor 3 (IF-3), C-terminal domain"/>
    <property type="match status" value="1"/>
</dbReference>
<dbReference type="SUPFAM" id="SSF55200">
    <property type="entry name" value="Translation initiation factor IF3, C-terminal domain"/>
    <property type="match status" value="1"/>
</dbReference>
<comment type="subcellular location">
    <subcellularLocation>
        <location evidence="4">Cytoplasm</location>
    </subcellularLocation>
</comment>
<dbReference type="InterPro" id="IPR036787">
    <property type="entry name" value="T_IF-3_N_sf"/>
</dbReference>
<name>A0A0G1VWJ6_9BACT</name>
<dbReference type="InterPro" id="IPR019815">
    <property type="entry name" value="Translation_initiation_fac_3_C"/>
</dbReference>
<proteinExistence type="inferred from homology"/>
<keyword evidence="2 4" id="KW-0396">Initiation factor</keyword>
<protein>
    <recommendedName>
        <fullName evidence="4 5">Translation initiation factor IF-3</fullName>
    </recommendedName>
</protein>
<comment type="function">
    <text evidence="4">IF-3 binds to the 30S ribosomal subunit and shifts the equilibrium between 70S ribosomes and their 50S and 30S subunits in favor of the free subunits, thus enhancing the availability of 30S subunits on which protein synthesis initiation begins.</text>
</comment>
<dbReference type="HAMAP" id="MF_00080">
    <property type="entry name" value="IF_3"/>
    <property type="match status" value="1"/>
</dbReference>
<dbReference type="PANTHER" id="PTHR10938">
    <property type="entry name" value="TRANSLATION INITIATION FACTOR IF-3"/>
    <property type="match status" value="1"/>
</dbReference>
<gene>
    <name evidence="4" type="primary">infC</name>
    <name evidence="8" type="ORF">UY48_C0032G0007</name>
</gene>
<dbReference type="GO" id="GO:0032790">
    <property type="term" value="P:ribosome disassembly"/>
    <property type="evidence" value="ECO:0007669"/>
    <property type="project" value="TreeGrafter"/>
</dbReference>
<reference evidence="8 9" key="1">
    <citation type="journal article" date="2015" name="Nature">
        <title>rRNA introns, odd ribosomes, and small enigmatic genomes across a large radiation of phyla.</title>
        <authorList>
            <person name="Brown C.T."/>
            <person name="Hug L.A."/>
            <person name="Thomas B.C."/>
            <person name="Sharon I."/>
            <person name="Castelle C.J."/>
            <person name="Singh A."/>
            <person name="Wilkins M.J."/>
            <person name="Williams K.H."/>
            <person name="Banfield J.F."/>
        </authorList>
    </citation>
    <scope>NUCLEOTIDE SEQUENCE [LARGE SCALE GENOMIC DNA]</scope>
</reference>
<keyword evidence="3 4" id="KW-0648">Protein biosynthesis</keyword>
<comment type="similarity">
    <text evidence="1 4">Belongs to the IF-3 family.</text>
</comment>
<evidence type="ECO:0000256" key="5">
    <source>
        <dbReference type="NCBIfam" id="TIGR00168"/>
    </source>
</evidence>
<evidence type="ECO:0000256" key="3">
    <source>
        <dbReference type="ARBA" id="ARBA00022917"/>
    </source>
</evidence>
<dbReference type="InterPro" id="IPR001288">
    <property type="entry name" value="Translation_initiation_fac_3"/>
</dbReference>
<evidence type="ECO:0000256" key="1">
    <source>
        <dbReference type="ARBA" id="ARBA00005439"/>
    </source>
</evidence>